<name>H1HK38_9BACT</name>
<evidence type="ECO:0000313" key="2">
    <source>
        <dbReference type="Proteomes" id="UP000003167"/>
    </source>
</evidence>
<organism evidence="1 2">
    <name type="scientific">Segatella maculosa OT 289</name>
    <dbReference type="NCBI Taxonomy" id="999422"/>
    <lineage>
        <taxon>Bacteria</taxon>
        <taxon>Pseudomonadati</taxon>
        <taxon>Bacteroidota</taxon>
        <taxon>Bacteroidia</taxon>
        <taxon>Bacteroidales</taxon>
        <taxon>Prevotellaceae</taxon>
        <taxon>Segatella</taxon>
    </lineage>
</organism>
<dbReference type="Proteomes" id="UP000003167">
    <property type="component" value="Unassembled WGS sequence"/>
</dbReference>
<gene>
    <name evidence="1" type="ORF">HMPREF9944_00532</name>
</gene>
<accession>H1HK38</accession>
<dbReference type="HOGENOM" id="CLU_2808847_0_0_10"/>
<protein>
    <submittedName>
        <fullName evidence="1">Uncharacterized protein</fullName>
    </submittedName>
</protein>
<dbReference type="EMBL" id="AGEK01000016">
    <property type="protein sequence ID" value="EHO72939.1"/>
    <property type="molecule type" value="Genomic_DNA"/>
</dbReference>
<dbReference type="AlphaFoldDB" id="H1HK38"/>
<reference evidence="1 2" key="1">
    <citation type="submission" date="2011-12" db="EMBL/GenBank/DDBJ databases">
        <title>The Genome Sequence of Prevotella maculosa OT 289.</title>
        <authorList>
            <consortium name="The Broad Institute Genome Sequencing Platform"/>
            <person name="Earl A."/>
            <person name="Ward D."/>
            <person name="Feldgarden M."/>
            <person name="Gevers D."/>
            <person name="Izard J."/>
            <person name="Blanton J.M."/>
            <person name="Mathney J."/>
            <person name="Tanner A.C."/>
            <person name="Dewhirst F.E."/>
            <person name="Young S.K."/>
            <person name="Zeng Q."/>
            <person name="Gargeya S."/>
            <person name="Fitzgerald M."/>
            <person name="Haas B."/>
            <person name="Abouelleil A."/>
            <person name="Alvarado L."/>
            <person name="Arachchi H.M."/>
            <person name="Berlin A."/>
            <person name="Chapman S.B."/>
            <person name="Gearin G."/>
            <person name="Goldberg J."/>
            <person name="Griggs A."/>
            <person name="Gujja S."/>
            <person name="Hansen M."/>
            <person name="Heiman D."/>
            <person name="Howarth C."/>
            <person name="Larimer J."/>
            <person name="Lui A."/>
            <person name="MacDonald P.J.P."/>
            <person name="McCowen C."/>
            <person name="Montmayeur A."/>
            <person name="Murphy C."/>
            <person name="Neiman D."/>
            <person name="Pearson M."/>
            <person name="Priest M."/>
            <person name="Roberts A."/>
            <person name="Saif S."/>
            <person name="Shea T."/>
            <person name="Sisk P."/>
            <person name="Stolte C."/>
            <person name="Sykes S."/>
            <person name="Wortman J."/>
            <person name="Nusbaum C."/>
            <person name="Birren B."/>
        </authorList>
    </citation>
    <scope>NUCLEOTIDE SEQUENCE [LARGE SCALE GENOMIC DNA]</scope>
    <source>
        <strain evidence="1 2">OT 289</strain>
    </source>
</reference>
<sequence>MVNVQSQSPYISFSAMLHANAGSPPSEGLGEAPLSHLFLKLLSLLLNERGIVEVVYLHGFSHLVHSL</sequence>
<keyword evidence="2" id="KW-1185">Reference proteome</keyword>
<evidence type="ECO:0000313" key="1">
    <source>
        <dbReference type="EMBL" id="EHO72939.1"/>
    </source>
</evidence>
<proteinExistence type="predicted"/>
<comment type="caution">
    <text evidence="1">The sequence shown here is derived from an EMBL/GenBank/DDBJ whole genome shotgun (WGS) entry which is preliminary data.</text>
</comment>